<evidence type="ECO:0000313" key="3">
    <source>
        <dbReference type="Proteomes" id="UP000663879"/>
    </source>
</evidence>
<name>A0A814PG23_9BILA</name>
<evidence type="ECO:0000256" key="1">
    <source>
        <dbReference type="SAM" id="Coils"/>
    </source>
</evidence>
<gene>
    <name evidence="2" type="ORF">OXX778_LOCUS21264</name>
</gene>
<dbReference type="OrthoDB" id="10027367at2759"/>
<dbReference type="InterPro" id="IPR036691">
    <property type="entry name" value="Endo/exonu/phosph_ase_sf"/>
</dbReference>
<sequence>MTNLQVGEFNKFKSELEIILKGLNDRITSLEEENKRLVVETRVMKTKFIDLETKIGDYDNEIIKINRNVEEVNSKTVPQTRLFSSLFDNIPQDDFEINIINAVKTNSDEERSKEKNVLIFGTKFNENDDENNILKAESETSPILVELKTRGDKLEVLRNAKNLRNSSQFEKVFIGPDQTLAERTYTKGLIKKRNEEKSRLTDGCGFRYATIKVIVIMSDFCANINSNEADIIMISETWFKTDSIVNINGFNIYKKDRKSRGGGVCIYVKNDIKSYELSDDLDEYSELEHIWCVSELIISRF</sequence>
<accession>A0A814PG23</accession>
<dbReference type="Gene3D" id="3.60.10.10">
    <property type="entry name" value="Endonuclease/exonuclease/phosphatase"/>
    <property type="match status" value="1"/>
</dbReference>
<reference evidence="2" key="1">
    <citation type="submission" date="2021-02" db="EMBL/GenBank/DDBJ databases">
        <authorList>
            <person name="Nowell W R."/>
        </authorList>
    </citation>
    <scope>NUCLEOTIDE SEQUENCE</scope>
    <source>
        <strain evidence="2">Ploen Becks lab</strain>
    </source>
</reference>
<keyword evidence="1" id="KW-0175">Coiled coil</keyword>
<dbReference type="SUPFAM" id="SSF56219">
    <property type="entry name" value="DNase I-like"/>
    <property type="match status" value="1"/>
</dbReference>
<keyword evidence="3" id="KW-1185">Reference proteome</keyword>
<evidence type="ECO:0000313" key="2">
    <source>
        <dbReference type="EMBL" id="CAF1103357.1"/>
    </source>
</evidence>
<organism evidence="2 3">
    <name type="scientific">Brachionus calyciflorus</name>
    <dbReference type="NCBI Taxonomy" id="104777"/>
    <lineage>
        <taxon>Eukaryota</taxon>
        <taxon>Metazoa</taxon>
        <taxon>Spiralia</taxon>
        <taxon>Gnathifera</taxon>
        <taxon>Rotifera</taxon>
        <taxon>Eurotatoria</taxon>
        <taxon>Monogononta</taxon>
        <taxon>Pseudotrocha</taxon>
        <taxon>Ploima</taxon>
        <taxon>Brachionidae</taxon>
        <taxon>Brachionus</taxon>
    </lineage>
</organism>
<dbReference type="EMBL" id="CAJNOC010007692">
    <property type="protein sequence ID" value="CAF1103357.1"/>
    <property type="molecule type" value="Genomic_DNA"/>
</dbReference>
<proteinExistence type="predicted"/>
<dbReference type="AlphaFoldDB" id="A0A814PG23"/>
<comment type="caution">
    <text evidence="2">The sequence shown here is derived from an EMBL/GenBank/DDBJ whole genome shotgun (WGS) entry which is preliminary data.</text>
</comment>
<dbReference type="Proteomes" id="UP000663879">
    <property type="component" value="Unassembled WGS sequence"/>
</dbReference>
<feature type="coiled-coil region" evidence="1">
    <location>
        <begin position="13"/>
        <end position="40"/>
    </location>
</feature>
<protein>
    <submittedName>
        <fullName evidence="2">Uncharacterized protein</fullName>
    </submittedName>
</protein>